<proteinExistence type="predicted"/>
<keyword evidence="2" id="KW-1185">Reference proteome</keyword>
<protein>
    <submittedName>
        <fullName evidence="1">Uncharacterized protein</fullName>
    </submittedName>
</protein>
<dbReference type="EMBL" id="CAXLJM020000067">
    <property type="protein sequence ID" value="CAL8122062.1"/>
    <property type="molecule type" value="Genomic_DNA"/>
</dbReference>
<sequence length="62" mass="7128">MRREALFTSAALLIRSWTLEIELKHCQPSLDYRRTLEIGIATSIQRFQTCGTSLPCFTLAIR</sequence>
<organism evidence="1 2">
    <name type="scientific">Orchesella dallaii</name>
    <dbReference type="NCBI Taxonomy" id="48710"/>
    <lineage>
        <taxon>Eukaryota</taxon>
        <taxon>Metazoa</taxon>
        <taxon>Ecdysozoa</taxon>
        <taxon>Arthropoda</taxon>
        <taxon>Hexapoda</taxon>
        <taxon>Collembola</taxon>
        <taxon>Entomobryomorpha</taxon>
        <taxon>Entomobryoidea</taxon>
        <taxon>Orchesellidae</taxon>
        <taxon>Orchesellinae</taxon>
        <taxon>Orchesella</taxon>
    </lineage>
</organism>
<accession>A0ABP1R7Q2</accession>
<evidence type="ECO:0000313" key="2">
    <source>
        <dbReference type="Proteomes" id="UP001642540"/>
    </source>
</evidence>
<reference evidence="1 2" key="1">
    <citation type="submission" date="2024-08" db="EMBL/GenBank/DDBJ databases">
        <authorList>
            <person name="Cucini C."/>
            <person name="Frati F."/>
        </authorList>
    </citation>
    <scope>NUCLEOTIDE SEQUENCE [LARGE SCALE GENOMIC DNA]</scope>
</reference>
<name>A0ABP1R7Q2_9HEXA</name>
<evidence type="ECO:0000313" key="1">
    <source>
        <dbReference type="EMBL" id="CAL8122062.1"/>
    </source>
</evidence>
<gene>
    <name evidence="1" type="ORF">ODALV1_LOCUS19658</name>
</gene>
<comment type="caution">
    <text evidence="1">The sequence shown here is derived from an EMBL/GenBank/DDBJ whole genome shotgun (WGS) entry which is preliminary data.</text>
</comment>
<dbReference type="Proteomes" id="UP001642540">
    <property type="component" value="Unassembled WGS sequence"/>
</dbReference>